<comment type="caution">
    <text evidence="2">The sequence shown here is derived from an EMBL/GenBank/DDBJ whole genome shotgun (WGS) entry which is preliminary data.</text>
</comment>
<dbReference type="EMBL" id="SGWZ01000002">
    <property type="protein sequence ID" value="RZS70391.1"/>
    <property type="molecule type" value="Genomic_DNA"/>
</dbReference>
<keyword evidence="1" id="KW-0812">Transmembrane</keyword>
<evidence type="ECO:0000313" key="3">
    <source>
        <dbReference type="Proteomes" id="UP000292039"/>
    </source>
</evidence>
<gene>
    <name evidence="2" type="ORF">EV679_1797</name>
</gene>
<dbReference type="Proteomes" id="UP000292039">
    <property type="component" value="Unassembled WGS sequence"/>
</dbReference>
<feature type="transmembrane region" description="Helical" evidence="1">
    <location>
        <begin position="40"/>
        <end position="63"/>
    </location>
</feature>
<organism evidence="2 3">
    <name type="scientific">Kerstersia gyiorum</name>
    <dbReference type="NCBI Taxonomy" id="206506"/>
    <lineage>
        <taxon>Bacteria</taxon>
        <taxon>Pseudomonadati</taxon>
        <taxon>Pseudomonadota</taxon>
        <taxon>Betaproteobacteria</taxon>
        <taxon>Burkholderiales</taxon>
        <taxon>Alcaligenaceae</taxon>
        <taxon>Kerstersia</taxon>
    </lineage>
</organism>
<reference evidence="2 3" key="1">
    <citation type="submission" date="2019-02" db="EMBL/GenBank/DDBJ databases">
        <title>Genomic Encyclopedia of Type Strains, Phase IV (KMG-IV): sequencing the most valuable type-strain genomes for metagenomic binning, comparative biology and taxonomic classification.</title>
        <authorList>
            <person name="Goeker M."/>
        </authorList>
    </citation>
    <scope>NUCLEOTIDE SEQUENCE [LARGE SCALE GENOMIC DNA]</scope>
    <source>
        <strain evidence="2 3">DSM 16618</strain>
    </source>
</reference>
<dbReference type="Pfam" id="PF11391">
    <property type="entry name" value="DUF2798"/>
    <property type="match status" value="1"/>
</dbReference>
<accession>A0A4Q7MRJ0</accession>
<dbReference type="RefSeq" id="WP_130487001.1">
    <property type="nucleotide sequence ID" value="NZ_CBCSEB010000001.1"/>
</dbReference>
<protein>
    <submittedName>
        <fullName evidence="2">Uncharacterized protein DUF2798</fullName>
    </submittedName>
</protein>
<sequence length="73" mass="8269">MRLTVPRMMPLCMSFIMSLSMSFIMTLLHRAPGVGLVKQWLSGWIVAWPIAAVLASILAPQVFRLLSRHFPMN</sequence>
<keyword evidence="1" id="KW-0472">Membrane</keyword>
<evidence type="ECO:0000313" key="2">
    <source>
        <dbReference type="EMBL" id="RZS70391.1"/>
    </source>
</evidence>
<dbReference type="InterPro" id="IPR021529">
    <property type="entry name" value="DUF2798"/>
</dbReference>
<evidence type="ECO:0000256" key="1">
    <source>
        <dbReference type="SAM" id="Phobius"/>
    </source>
</evidence>
<dbReference type="AlphaFoldDB" id="A0A4Q7MRJ0"/>
<name>A0A4Q7MRJ0_9BURK</name>
<proteinExistence type="predicted"/>
<keyword evidence="1" id="KW-1133">Transmembrane helix</keyword>